<evidence type="ECO:0000256" key="1">
    <source>
        <dbReference type="SAM" id="MobiDB-lite"/>
    </source>
</evidence>
<reference evidence="2" key="1">
    <citation type="journal article" date="2020" name="Stud. Mycol.">
        <title>101 Dothideomycetes genomes: a test case for predicting lifestyles and emergence of pathogens.</title>
        <authorList>
            <person name="Haridas S."/>
            <person name="Albert R."/>
            <person name="Binder M."/>
            <person name="Bloem J."/>
            <person name="Labutti K."/>
            <person name="Salamov A."/>
            <person name="Andreopoulos B."/>
            <person name="Baker S."/>
            <person name="Barry K."/>
            <person name="Bills G."/>
            <person name="Bluhm B."/>
            <person name="Cannon C."/>
            <person name="Castanera R."/>
            <person name="Culley D."/>
            <person name="Daum C."/>
            <person name="Ezra D."/>
            <person name="Gonzalez J."/>
            <person name="Henrissat B."/>
            <person name="Kuo A."/>
            <person name="Liang C."/>
            <person name="Lipzen A."/>
            <person name="Lutzoni F."/>
            <person name="Magnuson J."/>
            <person name="Mondo S."/>
            <person name="Nolan M."/>
            <person name="Ohm R."/>
            <person name="Pangilinan J."/>
            <person name="Park H.-J."/>
            <person name="Ramirez L."/>
            <person name="Alfaro M."/>
            <person name="Sun H."/>
            <person name="Tritt A."/>
            <person name="Yoshinaga Y."/>
            <person name="Zwiers L.-H."/>
            <person name="Turgeon B."/>
            <person name="Goodwin S."/>
            <person name="Spatafora J."/>
            <person name="Crous P."/>
            <person name="Grigoriev I."/>
        </authorList>
    </citation>
    <scope>NUCLEOTIDE SEQUENCE</scope>
    <source>
        <strain evidence="2">CBS 269.34</strain>
    </source>
</reference>
<dbReference type="PANTHER" id="PTHR42085:SF2">
    <property type="entry name" value="F-BOX DOMAIN-CONTAINING PROTEIN"/>
    <property type="match status" value="1"/>
</dbReference>
<keyword evidence="3" id="KW-1185">Reference proteome</keyword>
<name>A0A6A6QUH6_9PEZI</name>
<accession>A0A6A6QUH6</accession>
<evidence type="ECO:0000313" key="3">
    <source>
        <dbReference type="Proteomes" id="UP000799750"/>
    </source>
</evidence>
<sequence length="399" mass="45763">MGRTKLGNRVRKVAEPPKKKTHKKSSRLATMAEQQVNQAMAVRPTNKPEASPSLVGKTSSIIQSTASQIVKGPEKSTVQLNDGTSEPKTGFMSLSGELRNIIYRLALVSKNPLLVYLDIGPDLERKETFEDPPALLYRWGITKTRKGHPSIPRPKPKLLSNAPTVALLQVSRQINREAKSIYYGENLFTLHNDFSKYYMNSDLEENRWVKRFQEWQTDLGDSLQWIKRLHICTYRFSGPELVPYVMFAIEHPDISIEVSNIQGACFRCENSGEELDEHAELVPLAEKLAILKDPGWIEELRAGNIEDMRLWRYHDPPTRAAPFAHYTINTRKWQYRVDKVSYGLEASRRIKGARAWQELCDKLSQSYEFVLEPLKARKGPRYTIHVAPRLQSEDDMDID</sequence>
<organism evidence="2 3">
    <name type="scientific">Lophium mytilinum</name>
    <dbReference type="NCBI Taxonomy" id="390894"/>
    <lineage>
        <taxon>Eukaryota</taxon>
        <taxon>Fungi</taxon>
        <taxon>Dikarya</taxon>
        <taxon>Ascomycota</taxon>
        <taxon>Pezizomycotina</taxon>
        <taxon>Dothideomycetes</taxon>
        <taxon>Pleosporomycetidae</taxon>
        <taxon>Mytilinidiales</taxon>
        <taxon>Mytilinidiaceae</taxon>
        <taxon>Lophium</taxon>
    </lineage>
</organism>
<gene>
    <name evidence="2" type="ORF">BU16DRAFT_526391</name>
</gene>
<feature type="compositionally biased region" description="Basic residues" evidence="1">
    <location>
        <begin position="1"/>
        <end position="11"/>
    </location>
</feature>
<dbReference type="Proteomes" id="UP000799750">
    <property type="component" value="Unassembled WGS sequence"/>
</dbReference>
<dbReference type="InterPro" id="IPR038883">
    <property type="entry name" value="AN11006-like"/>
</dbReference>
<dbReference type="EMBL" id="MU004188">
    <property type="protein sequence ID" value="KAF2495839.1"/>
    <property type="molecule type" value="Genomic_DNA"/>
</dbReference>
<proteinExistence type="predicted"/>
<protein>
    <submittedName>
        <fullName evidence="2">Uncharacterized protein</fullName>
    </submittedName>
</protein>
<dbReference type="OrthoDB" id="62952at2759"/>
<dbReference type="PANTHER" id="PTHR42085">
    <property type="entry name" value="F-BOX DOMAIN-CONTAINING PROTEIN"/>
    <property type="match status" value="1"/>
</dbReference>
<evidence type="ECO:0000313" key="2">
    <source>
        <dbReference type="EMBL" id="KAF2495839.1"/>
    </source>
</evidence>
<dbReference type="AlphaFoldDB" id="A0A6A6QUH6"/>
<feature type="region of interest" description="Disordered" evidence="1">
    <location>
        <begin position="1"/>
        <end position="58"/>
    </location>
</feature>